<protein>
    <submittedName>
        <fullName evidence="1">Uncharacterized protein</fullName>
    </submittedName>
</protein>
<dbReference type="Proteomes" id="UP000324767">
    <property type="component" value="Unassembled WGS sequence"/>
</dbReference>
<dbReference type="EMBL" id="VXIT01000001">
    <property type="protein sequence ID" value="KAA6415879.1"/>
    <property type="molecule type" value="Genomic_DNA"/>
</dbReference>
<accession>A0A5M8Q485</accession>
<name>A0A5M8Q485_9LECA</name>
<comment type="caution">
    <text evidence="1">The sequence shown here is derived from an EMBL/GenBank/DDBJ whole genome shotgun (WGS) entry which is preliminary data.</text>
</comment>
<proteinExistence type="predicted"/>
<reference evidence="1 2" key="1">
    <citation type="submission" date="2019-09" db="EMBL/GenBank/DDBJ databases">
        <title>The hologenome of the rock-dwelling lichen Lasallia pustulata.</title>
        <authorList>
            <person name="Greshake Tzovaras B."/>
            <person name="Segers F."/>
            <person name="Bicker A."/>
            <person name="Dal Grande F."/>
            <person name="Otte J."/>
            <person name="Hankeln T."/>
            <person name="Schmitt I."/>
            <person name="Ebersberger I."/>
        </authorList>
    </citation>
    <scope>NUCLEOTIDE SEQUENCE [LARGE SCALE GENOMIC DNA]</scope>
    <source>
        <strain evidence="1">A1-1</strain>
    </source>
</reference>
<evidence type="ECO:0000313" key="1">
    <source>
        <dbReference type="EMBL" id="KAA6415879.1"/>
    </source>
</evidence>
<gene>
    <name evidence="1" type="ORF">FRX48_00598</name>
</gene>
<evidence type="ECO:0000313" key="2">
    <source>
        <dbReference type="Proteomes" id="UP000324767"/>
    </source>
</evidence>
<sequence>MGRGRATYGNPRTPTSHVYAVQARFVLPPPCVTPQGMSTRAHEVYYLREVLRLTYAEISMRLGMATSGTITRLCRRAAAFLEAQEEVLEAGAYQALLAGVRGEVRQPAAPAATTAAAGPAAPGPAMATATSGAPQVLRLIVPAGISLVSVGNHVPIKYRRGQP</sequence>
<dbReference type="AlphaFoldDB" id="A0A5M8Q485"/>
<organism evidence="1 2">
    <name type="scientific">Lasallia pustulata</name>
    <dbReference type="NCBI Taxonomy" id="136370"/>
    <lineage>
        <taxon>Eukaryota</taxon>
        <taxon>Fungi</taxon>
        <taxon>Dikarya</taxon>
        <taxon>Ascomycota</taxon>
        <taxon>Pezizomycotina</taxon>
        <taxon>Lecanoromycetes</taxon>
        <taxon>OSLEUM clade</taxon>
        <taxon>Umbilicariomycetidae</taxon>
        <taxon>Umbilicariales</taxon>
        <taxon>Umbilicariaceae</taxon>
        <taxon>Lasallia</taxon>
    </lineage>
</organism>